<sequence length="150" mass="18078">MIKLENKKIIQYFILLLLLQILNGYIFNYLNKNFFYFESPFFEEIPAKEIFFLVVLIAPIIETLIFQFLLFSLLNQMRIKNTLIIVLLMSFSFSLAHWYHWLYVVATFVNGFFLNYFYVYINKYRNELVAVLLTIALHASYNLYGFLFVQ</sequence>
<name>A0A1G9TMN9_9SPHI</name>
<proteinExistence type="predicted"/>
<protein>
    <submittedName>
        <fullName evidence="3">CAAX protease self-immunity</fullName>
    </submittedName>
</protein>
<keyword evidence="1" id="KW-0812">Transmembrane</keyword>
<dbReference type="Proteomes" id="UP000199226">
    <property type="component" value="Unassembled WGS sequence"/>
</dbReference>
<feature type="transmembrane region" description="Helical" evidence="1">
    <location>
        <begin position="128"/>
        <end position="149"/>
    </location>
</feature>
<feature type="transmembrane region" description="Helical" evidence="1">
    <location>
        <begin position="101"/>
        <end position="121"/>
    </location>
</feature>
<keyword evidence="1" id="KW-0472">Membrane</keyword>
<dbReference type="EMBL" id="FNHH01000013">
    <property type="protein sequence ID" value="SDM49017.1"/>
    <property type="molecule type" value="Genomic_DNA"/>
</dbReference>
<evidence type="ECO:0000313" key="4">
    <source>
        <dbReference type="Proteomes" id="UP000199226"/>
    </source>
</evidence>
<dbReference type="GO" id="GO:0080120">
    <property type="term" value="P:CAAX-box protein maturation"/>
    <property type="evidence" value="ECO:0007669"/>
    <property type="project" value="UniProtKB-ARBA"/>
</dbReference>
<feature type="transmembrane region" description="Helical" evidence="1">
    <location>
        <begin position="12"/>
        <end position="30"/>
    </location>
</feature>
<feature type="transmembrane region" description="Helical" evidence="1">
    <location>
        <begin position="50"/>
        <end position="71"/>
    </location>
</feature>
<feature type="transmembrane region" description="Helical" evidence="1">
    <location>
        <begin position="78"/>
        <end position="95"/>
    </location>
</feature>
<accession>A0A1G9TMN9</accession>
<dbReference type="InterPro" id="IPR003675">
    <property type="entry name" value="Rce1/LyrA-like_dom"/>
</dbReference>
<dbReference type="AlphaFoldDB" id="A0A1G9TMN9"/>
<keyword evidence="3" id="KW-0378">Hydrolase</keyword>
<reference evidence="4" key="1">
    <citation type="submission" date="2016-10" db="EMBL/GenBank/DDBJ databases">
        <authorList>
            <person name="Varghese N."/>
            <person name="Submissions S."/>
        </authorList>
    </citation>
    <scope>NUCLEOTIDE SEQUENCE [LARGE SCALE GENOMIC DNA]</scope>
    <source>
        <strain evidence="4">DSM 24536</strain>
    </source>
</reference>
<dbReference type="STRING" id="990371.SAMN05421813_11382"/>
<evidence type="ECO:0000259" key="2">
    <source>
        <dbReference type="Pfam" id="PF02517"/>
    </source>
</evidence>
<organism evidence="3 4">
    <name type="scientific">Daejeonella rubra</name>
    <dbReference type="NCBI Taxonomy" id="990371"/>
    <lineage>
        <taxon>Bacteria</taxon>
        <taxon>Pseudomonadati</taxon>
        <taxon>Bacteroidota</taxon>
        <taxon>Sphingobacteriia</taxon>
        <taxon>Sphingobacteriales</taxon>
        <taxon>Sphingobacteriaceae</taxon>
        <taxon>Daejeonella</taxon>
    </lineage>
</organism>
<evidence type="ECO:0000256" key="1">
    <source>
        <dbReference type="SAM" id="Phobius"/>
    </source>
</evidence>
<dbReference type="GO" id="GO:0004175">
    <property type="term" value="F:endopeptidase activity"/>
    <property type="evidence" value="ECO:0007669"/>
    <property type="project" value="UniProtKB-ARBA"/>
</dbReference>
<dbReference type="Pfam" id="PF02517">
    <property type="entry name" value="Rce1-like"/>
    <property type="match status" value="1"/>
</dbReference>
<evidence type="ECO:0000313" key="3">
    <source>
        <dbReference type="EMBL" id="SDM49017.1"/>
    </source>
</evidence>
<dbReference type="GO" id="GO:0006508">
    <property type="term" value="P:proteolysis"/>
    <property type="evidence" value="ECO:0007669"/>
    <property type="project" value="UniProtKB-KW"/>
</dbReference>
<feature type="domain" description="CAAX prenyl protease 2/Lysostaphin resistance protein A-like" evidence="2">
    <location>
        <begin position="51"/>
        <end position="143"/>
    </location>
</feature>
<gene>
    <name evidence="3" type="ORF">SAMN05421813_11382</name>
</gene>
<keyword evidence="4" id="KW-1185">Reference proteome</keyword>
<dbReference type="OrthoDB" id="795252at2"/>
<dbReference type="RefSeq" id="WP_090704713.1">
    <property type="nucleotide sequence ID" value="NZ_FNHH01000013.1"/>
</dbReference>
<keyword evidence="3" id="KW-0645">Protease</keyword>
<keyword evidence="1" id="KW-1133">Transmembrane helix</keyword>